<evidence type="ECO:0000313" key="1">
    <source>
        <dbReference type="EMBL" id="GAA2158419.1"/>
    </source>
</evidence>
<accession>A0ABP5M6C4</accession>
<organism evidence="1 2">
    <name type="scientific">Kitasatospora kazusensis</name>
    <dbReference type="NCBI Taxonomy" id="407974"/>
    <lineage>
        <taxon>Bacteria</taxon>
        <taxon>Bacillati</taxon>
        <taxon>Actinomycetota</taxon>
        <taxon>Actinomycetes</taxon>
        <taxon>Kitasatosporales</taxon>
        <taxon>Streptomycetaceae</taxon>
        <taxon>Kitasatospora</taxon>
    </lineage>
</organism>
<proteinExistence type="predicted"/>
<gene>
    <name evidence="1" type="ORF">GCM10009760_61390</name>
</gene>
<keyword evidence="2" id="KW-1185">Reference proteome</keyword>
<reference evidence="2" key="1">
    <citation type="journal article" date="2019" name="Int. J. Syst. Evol. Microbiol.">
        <title>The Global Catalogue of Microorganisms (GCM) 10K type strain sequencing project: providing services to taxonomists for standard genome sequencing and annotation.</title>
        <authorList>
            <consortium name="The Broad Institute Genomics Platform"/>
            <consortium name="The Broad Institute Genome Sequencing Center for Infectious Disease"/>
            <person name="Wu L."/>
            <person name="Ma J."/>
        </authorList>
    </citation>
    <scope>NUCLEOTIDE SEQUENCE [LARGE SCALE GENOMIC DNA]</scope>
    <source>
        <strain evidence="2">JCM 14560</strain>
    </source>
</reference>
<protein>
    <submittedName>
        <fullName evidence="1">Uncharacterized protein</fullName>
    </submittedName>
</protein>
<dbReference type="EMBL" id="BAAANT010000068">
    <property type="protein sequence ID" value="GAA2158419.1"/>
    <property type="molecule type" value="Genomic_DNA"/>
</dbReference>
<sequence length="126" mass="13712">MSEAWEPLSEDVHRTLQLLLAGGTEVDRAYQAQIPHVSMKPGCTCGCPTVDLRVDQEAVAAGPVVQRSPVVADGSIQSADGEYIGEAMIFAFGGYLTTLEVCVWDDLGVLELPLWERLNVQCRDHP</sequence>
<comment type="caution">
    <text evidence="1">The sequence shown here is derived from an EMBL/GenBank/DDBJ whole genome shotgun (WGS) entry which is preliminary data.</text>
</comment>
<name>A0ABP5M6C4_9ACTN</name>
<evidence type="ECO:0000313" key="2">
    <source>
        <dbReference type="Proteomes" id="UP001422759"/>
    </source>
</evidence>
<dbReference type="Proteomes" id="UP001422759">
    <property type="component" value="Unassembled WGS sequence"/>
</dbReference>